<dbReference type="EMBL" id="BQNB010012149">
    <property type="protein sequence ID" value="GJS99840.1"/>
    <property type="molecule type" value="Genomic_DNA"/>
</dbReference>
<organism evidence="1 2">
    <name type="scientific">Tanacetum coccineum</name>
    <dbReference type="NCBI Taxonomy" id="301880"/>
    <lineage>
        <taxon>Eukaryota</taxon>
        <taxon>Viridiplantae</taxon>
        <taxon>Streptophyta</taxon>
        <taxon>Embryophyta</taxon>
        <taxon>Tracheophyta</taxon>
        <taxon>Spermatophyta</taxon>
        <taxon>Magnoliopsida</taxon>
        <taxon>eudicotyledons</taxon>
        <taxon>Gunneridae</taxon>
        <taxon>Pentapetalae</taxon>
        <taxon>asterids</taxon>
        <taxon>campanulids</taxon>
        <taxon>Asterales</taxon>
        <taxon>Asteraceae</taxon>
        <taxon>Asteroideae</taxon>
        <taxon>Anthemideae</taxon>
        <taxon>Anthemidinae</taxon>
        <taxon>Tanacetum</taxon>
    </lineage>
</organism>
<sequence>MPIGNSLIGTRRDHSHPTIILEAFSSQDLWIWHAFLKFPMANNDLNGLHNSPLLNDIKYDIAPECPFEVDNNVYAFGYYLGDGIYPEEATFVKEYKHPGPDDV</sequence>
<accession>A0ABQ5AB22</accession>
<reference evidence="1" key="1">
    <citation type="journal article" date="2022" name="Int. J. Mol. Sci.">
        <title>Draft Genome of Tanacetum Coccineum: Genomic Comparison of Closely Related Tanacetum-Family Plants.</title>
        <authorList>
            <person name="Yamashiro T."/>
            <person name="Shiraishi A."/>
            <person name="Nakayama K."/>
            <person name="Satake H."/>
        </authorList>
    </citation>
    <scope>NUCLEOTIDE SEQUENCE</scope>
</reference>
<dbReference type="InterPro" id="IPR006912">
    <property type="entry name" value="Harbinger_derived_prot"/>
</dbReference>
<evidence type="ECO:0000313" key="1">
    <source>
        <dbReference type="EMBL" id="GJS99840.1"/>
    </source>
</evidence>
<protein>
    <submittedName>
        <fullName evidence="1">ALP1-like protein</fullName>
    </submittedName>
</protein>
<gene>
    <name evidence="1" type="ORF">Tco_0821010</name>
</gene>
<reference evidence="1" key="2">
    <citation type="submission" date="2022-01" db="EMBL/GenBank/DDBJ databases">
        <authorList>
            <person name="Yamashiro T."/>
            <person name="Shiraishi A."/>
            <person name="Satake H."/>
            <person name="Nakayama K."/>
        </authorList>
    </citation>
    <scope>NUCLEOTIDE SEQUENCE</scope>
</reference>
<dbReference type="Proteomes" id="UP001151760">
    <property type="component" value="Unassembled WGS sequence"/>
</dbReference>
<evidence type="ECO:0000313" key="2">
    <source>
        <dbReference type="Proteomes" id="UP001151760"/>
    </source>
</evidence>
<name>A0ABQ5AB22_9ASTR</name>
<keyword evidence="2" id="KW-1185">Reference proteome</keyword>
<proteinExistence type="predicted"/>
<comment type="caution">
    <text evidence="1">The sequence shown here is derived from an EMBL/GenBank/DDBJ whole genome shotgun (WGS) entry which is preliminary data.</text>
</comment>
<dbReference type="Pfam" id="PF04827">
    <property type="entry name" value="Plant_tran"/>
    <property type="match status" value="1"/>
</dbReference>